<comment type="caution">
    <text evidence="1">The sequence shown here is derived from an EMBL/GenBank/DDBJ whole genome shotgun (WGS) entry which is preliminary data.</text>
</comment>
<evidence type="ECO:0000313" key="1">
    <source>
        <dbReference type="EMBL" id="GAA2707554.1"/>
    </source>
</evidence>
<dbReference type="Proteomes" id="UP001500886">
    <property type="component" value="Unassembled WGS sequence"/>
</dbReference>
<sequence>MSVLDYAVFTDPALLQVSQPGAPSVVSMYITVSNSHHTEVQWDFISVDLPDGKGADALTEVADDIRARVEIDYAVQPGEEAPEFGFISSRHIFRAAAPSLRRLTLPEGGSFTLILENIPVSGEKGLARLKILEKASVPGGLTPNLRQVVFGLPKSTPATPRNFRPDKSLVDADAGEQVTLWWDGPDNLDYWIQYPGGQKVLARQKSPGPSVTQTSYAWSVSPTPKRDTTYTLVAGTTDSAGQPEQGYFLTTTVHVRVPEFESGMRTPWVEGTGNNSRVAFSPAGVDITSGSGRGTVTAATADLNDLVTDRAQVKEHLTLDGGLTVNGRLEAKSDLNVTGDVVAGRDLTVNGDLRPTRNLEVGGAVIAGDLTVRDKLTTDHDRFTLIVHGESLFLGKVNANRHLSVRNKDAWIMHVNDDMVAIQGNLRVHGAFRSDS</sequence>
<accession>A0ABN3TI96</accession>
<name>A0ABN3TI96_9ACTN</name>
<dbReference type="RefSeq" id="WP_344432672.1">
    <property type="nucleotide sequence ID" value="NZ_BAAASL010000001.1"/>
</dbReference>
<organism evidence="1 2">
    <name type="scientific">Streptomyces luteosporeus</name>
    <dbReference type="NCBI Taxonomy" id="173856"/>
    <lineage>
        <taxon>Bacteria</taxon>
        <taxon>Bacillati</taxon>
        <taxon>Actinomycetota</taxon>
        <taxon>Actinomycetes</taxon>
        <taxon>Kitasatosporales</taxon>
        <taxon>Streptomycetaceae</taxon>
        <taxon>Streptomyces</taxon>
    </lineage>
</organism>
<keyword evidence="2" id="KW-1185">Reference proteome</keyword>
<dbReference type="EMBL" id="BAAASL010000001">
    <property type="protein sequence ID" value="GAA2707554.1"/>
    <property type="molecule type" value="Genomic_DNA"/>
</dbReference>
<evidence type="ECO:0008006" key="3">
    <source>
        <dbReference type="Google" id="ProtNLM"/>
    </source>
</evidence>
<reference evidence="1 2" key="1">
    <citation type="journal article" date="2019" name="Int. J. Syst. Evol. Microbiol.">
        <title>The Global Catalogue of Microorganisms (GCM) 10K type strain sequencing project: providing services to taxonomists for standard genome sequencing and annotation.</title>
        <authorList>
            <consortium name="The Broad Institute Genomics Platform"/>
            <consortium name="The Broad Institute Genome Sequencing Center for Infectious Disease"/>
            <person name="Wu L."/>
            <person name="Ma J."/>
        </authorList>
    </citation>
    <scope>NUCLEOTIDE SEQUENCE [LARGE SCALE GENOMIC DNA]</scope>
    <source>
        <strain evidence="1 2">JCM 4542</strain>
    </source>
</reference>
<proteinExistence type="predicted"/>
<gene>
    <name evidence="1" type="ORF">GCM10010315_02300</name>
</gene>
<evidence type="ECO:0000313" key="2">
    <source>
        <dbReference type="Proteomes" id="UP001500886"/>
    </source>
</evidence>
<protein>
    <recommendedName>
        <fullName evidence="3">Fibronectin type-III domain-containing protein</fullName>
    </recommendedName>
</protein>